<accession>A0AAC8VQP7</accession>
<keyword evidence="1" id="KW-0812">Transmembrane</keyword>
<evidence type="ECO:0000313" key="2">
    <source>
        <dbReference type="EMBL" id="ALB55094.1"/>
    </source>
</evidence>
<proteinExistence type="predicted"/>
<organism evidence="2 4">
    <name type="scientific">Cronobacter universalis NCTC 9529</name>
    <dbReference type="NCBI Taxonomy" id="1074000"/>
    <lineage>
        <taxon>Bacteria</taxon>
        <taxon>Pseudomonadati</taxon>
        <taxon>Pseudomonadota</taxon>
        <taxon>Gammaproteobacteria</taxon>
        <taxon>Enterobacterales</taxon>
        <taxon>Enterobacteriaceae</taxon>
        <taxon>Cronobacter</taxon>
    </lineage>
</organism>
<dbReference type="EMBL" id="UFYH01000001">
    <property type="protein sequence ID" value="STD08695.1"/>
    <property type="molecule type" value="Genomic_DNA"/>
</dbReference>
<dbReference type="AlphaFoldDB" id="A0AAC8VQP7"/>
<feature type="transmembrane region" description="Helical" evidence="1">
    <location>
        <begin position="48"/>
        <end position="69"/>
    </location>
</feature>
<evidence type="ECO:0000256" key="1">
    <source>
        <dbReference type="SAM" id="Phobius"/>
    </source>
</evidence>
<keyword evidence="1" id="KW-0472">Membrane</keyword>
<keyword evidence="5" id="KW-1185">Reference proteome</keyword>
<evidence type="ECO:0000313" key="4">
    <source>
        <dbReference type="Proteomes" id="UP000061974"/>
    </source>
</evidence>
<dbReference type="Proteomes" id="UP000061974">
    <property type="component" value="Chromosome"/>
</dbReference>
<name>A0AAC8VQP7_9ENTR</name>
<reference evidence="3 5" key="4">
    <citation type="submission" date="2018-06" db="EMBL/GenBank/DDBJ databases">
        <authorList>
            <consortium name="Pathogen Informatics"/>
            <person name="Doyle S."/>
        </authorList>
    </citation>
    <scope>NUCLEOTIDE SEQUENCE [LARGE SCALE GENOMIC DNA]</scope>
    <source>
        <strain evidence="5">NCTC 9529</strain>
        <strain evidence="3">NCTC9529</strain>
    </source>
</reference>
<reference evidence="4" key="1">
    <citation type="submission" date="2015-07" db="EMBL/GenBank/DDBJ databases">
        <authorList>
            <person name="Moine D."/>
            <person name="Kassam M."/>
        </authorList>
    </citation>
    <scope>NUCLEOTIDE SEQUENCE [LARGE SCALE GENOMIC DNA]</scope>
    <source>
        <strain evidence="4">NCTC 9529</strain>
    </source>
</reference>
<dbReference type="EMBL" id="CP012257">
    <property type="protein sequence ID" value="ALB55094.1"/>
    <property type="molecule type" value="Genomic_DNA"/>
</dbReference>
<evidence type="ECO:0000313" key="3">
    <source>
        <dbReference type="EMBL" id="STD08695.1"/>
    </source>
</evidence>
<dbReference type="Proteomes" id="UP000254849">
    <property type="component" value="Unassembled WGS sequence"/>
</dbReference>
<dbReference type="KEGG" id="cui:AFK65_10615"/>
<feature type="transmembrane region" description="Helical" evidence="1">
    <location>
        <begin position="7"/>
        <end position="28"/>
    </location>
</feature>
<gene>
    <name evidence="2" type="ORF">AFK65_10615</name>
    <name evidence="3" type="ORF">NCTC9529_02167</name>
</gene>
<keyword evidence="1" id="KW-1133">Transmembrane helix</keyword>
<reference evidence="2 4" key="3">
    <citation type="journal article" date="2016" name="Genome Announc.">
        <title>Fully Closed Genome Sequences of Five Type Strains of the Genus Cronobacter and One Cronobacter sakazakii Strain.</title>
        <authorList>
            <person name="Moine D."/>
            <person name="Kassam M."/>
            <person name="Baert L."/>
            <person name="Tang Y."/>
            <person name="Barretto C."/>
            <person name="Ngom Bru C."/>
            <person name="Klijn A."/>
            <person name="Descombes P."/>
        </authorList>
    </citation>
    <scope>NUCLEOTIDE SEQUENCE [LARGE SCALE GENOMIC DNA]</scope>
    <source>
        <strain evidence="2 4">NCTC 9529</strain>
    </source>
</reference>
<sequence>MKLLLPTVAWLLTVMLITKSLYLLIPPAAQYPFAERMGYFGDESVMDAILYTFTGIAVLISSLLCFCLLRLRRHR</sequence>
<reference evidence="4" key="2">
    <citation type="submission" date="2015-09" db="EMBL/GenBank/DDBJ databases">
        <title>Cronobacter genome sequencing and assembly.</title>
        <authorList>
            <person name="Descombes P."/>
            <person name="Baert L."/>
            <person name="Ngom-Bru C."/>
            <person name="Barretto C."/>
        </authorList>
    </citation>
    <scope>NUCLEOTIDE SEQUENCE [LARGE SCALE GENOMIC DNA]</scope>
    <source>
        <strain evidence="4">NCTC 9529</strain>
    </source>
</reference>
<evidence type="ECO:0000313" key="5">
    <source>
        <dbReference type="Proteomes" id="UP000254849"/>
    </source>
</evidence>
<protein>
    <submittedName>
        <fullName evidence="2">Uncharacterized protein</fullName>
    </submittedName>
</protein>
<dbReference type="RefSeq" id="WP_007698032.1">
    <property type="nucleotide sequence ID" value="NZ_AJKW01000008.1"/>
</dbReference>